<keyword evidence="1" id="KW-0812">Transmembrane</keyword>
<dbReference type="Pfam" id="PF07486">
    <property type="entry name" value="Hydrolase_2"/>
    <property type="match status" value="1"/>
</dbReference>
<keyword evidence="4" id="KW-1185">Reference proteome</keyword>
<dbReference type="OrthoDB" id="9785345at2"/>
<accession>A0A2K4ZM58</accession>
<keyword evidence="3" id="KW-0378">Hydrolase</keyword>
<proteinExistence type="predicted"/>
<reference evidence="3 4" key="1">
    <citation type="submission" date="2018-01" db="EMBL/GenBank/DDBJ databases">
        <authorList>
            <person name="Gaut B.S."/>
            <person name="Morton B.R."/>
            <person name="Clegg M.T."/>
            <person name="Duvall M.R."/>
        </authorList>
    </citation>
    <scope>NUCLEOTIDE SEQUENCE [LARGE SCALE GENOMIC DNA]</scope>
    <source>
        <strain evidence="3">GP69</strain>
    </source>
</reference>
<name>A0A2K4ZM58_9FIRM</name>
<dbReference type="AlphaFoldDB" id="A0A2K4ZM58"/>
<feature type="domain" description="Cell wall hydrolase SleB" evidence="2">
    <location>
        <begin position="134"/>
        <end position="208"/>
    </location>
</feature>
<keyword evidence="1" id="KW-1133">Transmembrane helix</keyword>
<protein>
    <submittedName>
        <fullName evidence="3">Cell Wall Hydrolase</fullName>
    </submittedName>
</protein>
<gene>
    <name evidence="3" type="ORF">AMURIS_04215</name>
</gene>
<dbReference type="Proteomes" id="UP000236311">
    <property type="component" value="Unassembled WGS sequence"/>
</dbReference>
<dbReference type="EMBL" id="OFSM01000026">
    <property type="protein sequence ID" value="SOY31472.1"/>
    <property type="molecule type" value="Genomic_DNA"/>
</dbReference>
<dbReference type="GO" id="GO:0016787">
    <property type="term" value="F:hydrolase activity"/>
    <property type="evidence" value="ECO:0007669"/>
    <property type="project" value="UniProtKB-KW"/>
</dbReference>
<feature type="transmembrane region" description="Helical" evidence="1">
    <location>
        <begin position="7"/>
        <end position="26"/>
    </location>
</feature>
<evidence type="ECO:0000313" key="4">
    <source>
        <dbReference type="Proteomes" id="UP000236311"/>
    </source>
</evidence>
<dbReference type="Gene3D" id="1.10.10.2520">
    <property type="entry name" value="Cell wall hydrolase SleB, domain 1"/>
    <property type="match status" value="1"/>
</dbReference>
<organism evidence="3 4">
    <name type="scientific">Acetatifactor muris</name>
    <dbReference type="NCBI Taxonomy" id="879566"/>
    <lineage>
        <taxon>Bacteria</taxon>
        <taxon>Bacillati</taxon>
        <taxon>Bacillota</taxon>
        <taxon>Clostridia</taxon>
        <taxon>Lachnospirales</taxon>
        <taxon>Lachnospiraceae</taxon>
        <taxon>Acetatifactor</taxon>
    </lineage>
</organism>
<evidence type="ECO:0000259" key="2">
    <source>
        <dbReference type="Pfam" id="PF07486"/>
    </source>
</evidence>
<dbReference type="InterPro" id="IPR042047">
    <property type="entry name" value="SleB_dom1"/>
</dbReference>
<dbReference type="InterPro" id="IPR011105">
    <property type="entry name" value="Cell_wall_hydrolase_SleB"/>
</dbReference>
<sequence length="228" mass="26739">MNKMIKILLSVMTFFIYLLIIPLIGYSEKSKAKPMVAQEIEIKVIEKNNCELVDEIPISSNFEIDIATEEMNQKMIEIENITDKGEWFITYKNIIDEYSHIIDPPETIYDHFTEEELELLFRVVQAEVGDEYSFEQKVNVVNVIYNRLDHECFPNKLSEILIPGQFETMSNERYKNVDVSDKTILACEYAYLFDDTTQGSLFFDSNKKLKYEPVFEDGAHNFYTLKTK</sequence>
<evidence type="ECO:0000256" key="1">
    <source>
        <dbReference type="SAM" id="Phobius"/>
    </source>
</evidence>
<evidence type="ECO:0000313" key="3">
    <source>
        <dbReference type="EMBL" id="SOY31472.1"/>
    </source>
</evidence>
<dbReference type="RefSeq" id="WP_103241457.1">
    <property type="nucleotide sequence ID" value="NZ_JANJZD010000026.1"/>
</dbReference>
<keyword evidence="1" id="KW-0472">Membrane</keyword>